<evidence type="ECO:0000313" key="2">
    <source>
        <dbReference type="Proteomes" id="UP001341840"/>
    </source>
</evidence>
<protein>
    <submittedName>
        <fullName evidence="1">Isoamylase 3, chloroplastic</fullName>
        <ecNumber evidence="1">3.2.1.68</ecNumber>
    </submittedName>
</protein>
<reference evidence="1 2" key="1">
    <citation type="journal article" date="2023" name="Plants (Basel)">
        <title>Bridging the Gap: Combining Genomics and Transcriptomics Approaches to Understand Stylosanthes scabra, an Orphan Legume from the Brazilian Caatinga.</title>
        <authorList>
            <person name="Ferreira-Neto J.R.C."/>
            <person name="da Silva M.D."/>
            <person name="Binneck E."/>
            <person name="de Melo N.F."/>
            <person name="da Silva R.H."/>
            <person name="de Melo A.L.T.M."/>
            <person name="Pandolfi V."/>
            <person name="Bustamante F.O."/>
            <person name="Brasileiro-Vidal A.C."/>
            <person name="Benko-Iseppon A.M."/>
        </authorList>
    </citation>
    <scope>NUCLEOTIDE SEQUENCE [LARGE SCALE GENOMIC DNA]</scope>
    <source>
        <tissue evidence="1">Leaves</tissue>
    </source>
</reference>
<dbReference type="EMBL" id="JASCZI010120838">
    <property type="protein sequence ID" value="MED6155391.1"/>
    <property type="molecule type" value="Genomic_DNA"/>
</dbReference>
<name>A0ABU6U2R2_9FABA</name>
<keyword evidence="1" id="KW-0378">Hydrolase</keyword>
<dbReference type="EC" id="3.2.1.68" evidence="1"/>
<keyword evidence="1" id="KW-0326">Glycosidase</keyword>
<gene>
    <name evidence="1" type="primary">ISA3_1</name>
    <name evidence="1" type="ORF">PIB30_004823</name>
</gene>
<evidence type="ECO:0000313" key="1">
    <source>
        <dbReference type="EMBL" id="MED6155391.1"/>
    </source>
</evidence>
<keyword evidence="2" id="KW-1185">Reference proteome</keyword>
<dbReference type="Proteomes" id="UP001341840">
    <property type="component" value="Unassembled WGS sequence"/>
</dbReference>
<accession>A0ABU6U2R2</accession>
<sequence length="149" mass="15754">MLHQPLLCGSRAATTAHSTLFASSVSAAINVSRTSFAGNSFSGHFGLKLNKQASGSKSNSSRGVFNEARNIGKLMTSSVHGARATEGVTEVRVICVITFGTAFIDCRLYNSISLSLSLSDAGRNLPSNLEQTIMENLSRPDISIGCIRS</sequence>
<comment type="caution">
    <text evidence="1">The sequence shown here is derived from an EMBL/GenBank/DDBJ whole genome shotgun (WGS) entry which is preliminary data.</text>
</comment>
<organism evidence="1 2">
    <name type="scientific">Stylosanthes scabra</name>
    <dbReference type="NCBI Taxonomy" id="79078"/>
    <lineage>
        <taxon>Eukaryota</taxon>
        <taxon>Viridiplantae</taxon>
        <taxon>Streptophyta</taxon>
        <taxon>Embryophyta</taxon>
        <taxon>Tracheophyta</taxon>
        <taxon>Spermatophyta</taxon>
        <taxon>Magnoliopsida</taxon>
        <taxon>eudicotyledons</taxon>
        <taxon>Gunneridae</taxon>
        <taxon>Pentapetalae</taxon>
        <taxon>rosids</taxon>
        <taxon>fabids</taxon>
        <taxon>Fabales</taxon>
        <taxon>Fabaceae</taxon>
        <taxon>Papilionoideae</taxon>
        <taxon>50 kb inversion clade</taxon>
        <taxon>dalbergioids sensu lato</taxon>
        <taxon>Dalbergieae</taxon>
        <taxon>Pterocarpus clade</taxon>
        <taxon>Stylosanthes</taxon>
    </lineage>
</organism>
<proteinExistence type="predicted"/>
<dbReference type="GO" id="GO:0019156">
    <property type="term" value="F:isoamylase activity"/>
    <property type="evidence" value="ECO:0007669"/>
    <property type="project" value="UniProtKB-EC"/>
</dbReference>